<comment type="similarity">
    <text evidence="2">Belongs to the EsaA family.</text>
</comment>
<evidence type="ECO:0000256" key="11">
    <source>
        <dbReference type="SAM" id="Phobius"/>
    </source>
</evidence>
<dbReference type="InterPro" id="IPR023838">
    <property type="entry name" value="T7SS_EsaA"/>
</dbReference>
<organism evidence="12 13">
    <name type="scientific">Enterococcus mundtii</name>
    <dbReference type="NCBI Taxonomy" id="53346"/>
    <lineage>
        <taxon>Bacteria</taxon>
        <taxon>Bacillati</taxon>
        <taxon>Bacillota</taxon>
        <taxon>Bacilli</taxon>
        <taxon>Lactobacillales</taxon>
        <taxon>Enterococcaceae</taxon>
        <taxon>Enterococcus</taxon>
    </lineage>
</organism>
<comment type="subcellular location">
    <subcellularLocation>
        <location evidence="1">Cell membrane</location>
        <topology evidence="1">Multi-pass membrane protein</topology>
    </subcellularLocation>
</comment>
<sequence>MKNHLKQKQPFILAVIASLSLLLFFAYIGFKEKSIITSTASPTTKMQYVLVNEDRGADFEGQQYLLGTDFVTLINKDSTNRWETTTRNIATAGLENGQFDAKIIIPQDFSEKLLSLQSINPEKAVIEYQVRDGQNEITNQMIEEQVNQILTNFNQRVVQMYFSSIVGNLSEAQQNVNKMTNTHSNYQQNLENSIYQPFQNIPDNYASVLDSTSILDTTNSAFKAQQQAFVDSVQSLLERNNSSLEETHKETENVQETIVDYTKEANEKITEAINQFNQQVTLQKNQLTTQWENATVDYRNQYDLFNDAISAQFSNFYTQNEQNSFGIYWDFLTQATAFQTNQQTRIEEIQQQITELESQVAQLERLKGQIANAYYNDPTSTPVTATEDQVKNAIIKLMTNQSNGPKLDGAYQSVIEETLPQISVDSLAQLLTELQNQAVISQDQAAIFNDELAIVTRYAHDFDRPIGSEASFAYLEPKAQHDATISLPTTNQQMSIELKQDTVLSIQTEEEQQGMLFFDPTYDVTEMENQLNQLLAPYNYETAIRVDTDYSLTIVQPWTIEPEEETEEETEEEHQRIEYPSLPDKLNFEVSIPLKWQLTPEQQTTSYNQVFYTWIINGHVQQTREFSVYLPMDQPLIDDVPQILEQFQLLSTTAQQIVTLFGAPHHSITIPAYRQMIDQPENTGRSLIELADSRSIYWLYNNLQESDKPSMISEQLYQEYKKTGDQLYSDTENQIIALQAVIGSPGTREPEKLKPTLYGTLQLMTLPQTFMEEADKLNHWFASANQQIHAVYDSWQQTAQTEAESVISEENPHPKENEYALIEAQTASLIQTMQGLMASSKAAAEVTGQSAAEVADITPTIDQLKESTIEVQENATTILSNLSTSLDESAQTVSENQTYAESFSEVLSNTRNGGADNPQVFNFLASPILGQGSFGQTRQSSLTPYYVTLIGGFIILLVSFQLSSVMKKRVVTSVDLLVTPNRIWKNVPNMVAVLSVTLVLSLIYSVLTTTVSGAAHSFVWFVYAFLVFASGQLILLGFMRQFKKITLYLCGGIFGLFFMLTPLLGVAIKNGSLTEWLYRLSPLQNIQNGFTVLMNEGVIGWGSYLLLVLFLIFGVILNFIVRPEEKKERSNE</sequence>
<dbReference type="NCBIfam" id="TIGR03929">
    <property type="entry name" value="T7_esaA_Nterm"/>
    <property type="match status" value="1"/>
</dbReference>
<keyword evidence="6 11" id="KW-1133">Transmembrane helix</keyword>
<feature type="transmembrane region" description="Helical" evidence="11">
    <location>
        <begin position="12"/>
        <end position="30"/>
    </location>
</feature>
<keyword evidence="8 11" id="KW-0472">Membrane</keyword>
<evidence type="ECO:0000256" key="8">
    <source>
        <dbReference type="ARBA" id="ARBA00023136"/>
    </source>
</evidence>
<keyword evidence="5 11" id="KW-0812">Transmembrane</keyword>
<evidence type="ECO:0000313" key="12">
    <source>
        <dbReference type="EMBL" id="OTP24970.1"/>
    </source>
</evidence>
<keyword evidence="10" id="KW-0175">Coiled coil</keyword>
<name>A0A242KVT7_ENTMU</name>
<feature type="transmembrane region" description="Helical" evidence="11">
    <location>
        <begin position="945"/>
        <end position="966"/>
    </location>
</feature>
<evidence type="ECO:0000256" key="7">
    <source>
        <dbReference type="ARBA" id="ARBA00023026"/>
    </source>
</evidence>
<dbReference type="EMBL" id="NGMS01000003">
    <property type="protein sequence ID" value="OTP24970.1"/>
    <property type="molecule type" value="Genomic_DNA"/>
</dbReference>
<dbReference type="GO" id="GO:0005886">
    <property type="term" value="C:plasma membrane"/>
    <property type="evidence" value="ECO:0007669"/>
    <property type="project" value="UniProtKB-SubCell"/>
</dbReference>
<feature type="coiled-coil region" evidence="10">
    <location>
        <begin position="339"/>
        <end position="373"/>
    </location>
</feature>
<feature type="transmembrane region" description="Helical" evidence="11">
    <location>
        <begin position="1098"/>
        <end position="1121"/>
    </location>
</feature>
<evidence type="ECO:0000256" key="4">
    <source>
        <dbReference type="ARBA" id="ARBA00022475"/>
    </source>
</evidence>
<dbReference type="Proteomes" id="UP000195024">
    <property type="component" value="Unassembled WGS sequence"/>
</dbReference>
<evidence type="ECO:0000256" key="3">
    <source>
        <dbReference type="ARBA" id="ARBA00020819"/>
    </source>
</evidence>
<evidence type="ECO:0000256" key="2">
    <source>
        <dbReference type="ARBA" id="ARBA00008338"/>
    </source>
</evidence>
<comment type="subunit">
    <text evidence="9">Homodimer. Interacts with EssB.</text>
</comment>
<evidence type="ECO:0000256" key="1">
    <source>
        <dbReference type="ARBA" id="ARBA00004651"/>
    </source>
</evidence>
<feature type="transmembrane region" description="Helical" evidence="11">
    <location>
        <begin position="1045"/>
        <end position="1068"/>
    </location>
</feature>
<evidence type="ECO:0000256" key="9">
    <source>
        <dbReference type="ARBA" id="ARBA00046722"/>
    </source>
</evidence>
<feature type="coiled-coil region" evidence="10">
    <location>
        <begin position="244"/>
        <end position="286"/>
    </location>
</feature>
<keyword evidence="4" id="KW-1003">Cell membrane</keyword>
<protein>
    <recommendedName>
        <fullName evidence="3">Type VII secretion system accessory factor EsaA</fullName>
    </recommendedName>
</protein>
<dbReference type="PANTHER" id="PTHR43077">
    <property type="entry name" value="TRANSPORT PERMEASE YVFS-RELATED"/>
    <property type="match status" value="1"/>
</dbReference>
<keyword evidence="7" id="KW-0843">Virulence</keyword>
<proteinExistence type="inferred from homology"/>
<evidence type="ECO:0000256" key="6">
    <source>
        <dbReference type="ARBA" id="ARBA00022989"/>
    </source>
</evidence>
<comment type="caution">
    <text evidence="12">The sequence shown here is derived from an EMBL/GenBank/DDBJ whole genome shotgun (WGS) entry which is preliminary data.</text>
</comment>
<dbReference type="RefSeq" id="WP_086335479.1">
    <property type="nucleotide sequence ID" value="NZ_NGMS01000003.1"/>
</dbReference>
<accession>A0A242KVT7</accession>
<evidence type="ECO:0000313" key="13">
    <source>
        <dbReference type="Proteomes" id="UP000195024"/>
    </source>
</evidence>
<evidence type="ECO:0000256" key="5">
    <source>
        <dbReference type="ARBA" id="ARBA00022692"/>
    </source>
</evidence>
<dbReference type="InterPro" id="IPR051328">
    <property type="entry name" value="T7SS_ABC-Transporter"/>
</dbReference>
<evidence type="ECO:0000256" key="10">
    <source>
        <dbReference type="SAM" id="Coils"/>
    </source>
</evidence>
<dbReference type="PANTHER" id="PTHR43077:SF10">
    <property type="entry name" value="TRANSPORT PERMEASE PROTEIN"/>
    <property type="match status" value="1"/>
</dbReference>
<feature type="transmembrane region" description="Helical" evidence="11">
    <location>
        <begin position="1018"/>
        <end position="1038"/>
    </location>
</feature>
<dbReference type="AlphaFoldDB" id="A0A242KVT7"/>
<feature type="transmembrane region" description="Helical" evidence="11">
    <location>
        <begin position="987"/>
        <end position="1006"/>
    </location>
</feature>
<gene>
    <name evidence="12" type="ORF">A5802_002880</name>
</gene>
<reference evidence="12 13" key="1">
    <citation type="submission" date="2017-05" db="EMBL/GenBank/DDBJ databases">
        <title>The Genome Sequence of Enterococcus mundtii 6B1_DIV0119.</title>
        <authorList>
            <consortium name="The Broad Institute Genomics Platform"/>
            <consortium name="The Broad Institute Genomic Center for Infectious Diseases"/>
            <person name="Earl A."/>
            <person name="Manson A."/>
            <person name="Schwartman J."/>
            <person name="Gilmore M."/>
            <person name="Abouelleil A."/>
            <person name="Cao P."/>
            <person name="Chapman S."/>
            <person name="Cusick C."/>
            <person name="Shea T."/>
            <person name="Young S."/>
            <person name="Neafsey D."/>
            <person name="Nusbaum C."/>
            <person name="Birren B."/>
        </authorList>
    </citation>
    <scope>NUCLEOTIDE SEQUENCE [LARGE SCALE GENOMIC DNA]</scope>
    <source>
        <strain evidence="12 13">6B1_DIV0119</strain>
    </source>
</reference>